<dbReference type="SUPFAM" id="SSF53448">
    <property type="entry name" value="Nucleotide-diphospho-sugar transferases"/>
    <property type="match status" value="1"/>
</dbReference>
<dbReference type="GO" id="GO:0009298">
    <property type="term" value="P:GDP-mannose biosynthetic process"/>
    <property type="evidence" value="ECO:0007669"/>
    <property type="project" value="TreeGrafter"/>
</dbReference>
<keyword evidence="1" id="KW-0548">Nucleotidyltransferase</keyword>
<comment type="caution">
    <text evidence="1">The sequence shown here is derived from an EMBL/GenBank/DDBJ whole genome shotgun (WGS) entry which is preliminary data.</text>
</comment>
<keyword evidence="2" id="KW-1185">Reference proteome</keyword>
<sequence>MGIQPQLFKIAAAAYDSAIKTKNNIAINSSIYNEAESISIDHAIMEYISQMVMVKADFIWNDLGSWSSLLQLKQQNIKDNYYKG</sequence>
<name>A0A0F3QFN8_RICBE</name>
<evidence type="ECO:0000313" key="2">
    <source>
        <dbReference type="Proteomes" id="UP000033661"/>
    </source>
</evidence>
<evidence type="ECO:0000313" key="1">
    <source>
        <dbReference type="EMBL" id="KJV90244.1"/>
    </source>
</evidence>
<dbReference type="InterPro" id="IPR051161">
    <property type="entry name" value="Mannose-6P_isomerase_type2"/>
</dbReference>
<dbReference type="Gene3D" id="3.90.550.10">
    <property type="entry name" value="Spore Coat Polysaccharide Biosynthesis Protein SpsA, Chain A"/>
    <property type="match status" value="1"/>
</dbReference>
<proteinExistence type="predicted"/>
<keyword evidence="1" id="KW-0808">Transferase</keyword>
<accession>A0A0F3QFN8</accession>
<dbReference type="GO" id="GO:0004475">
    <property type="term" value="F:mannose-1-phosphate guanylyltransferase (GTP) activity"/>
    <property type="evidence" value="ECO:0007669"/>
    <property type="project" value="TreeGrafter"/>
</dbReference>
<dbReference type="Proteomes" id="UP000033661">
    <property type="component" value="Unassembled WGS sequence"/>
</dbReference>
<dbReference type="EMBL" id="LAOI01000001">
    <property type="protein sequence ID" value="KJV90244.1"/>
    <property type="molecule type" value="Genomic_DNA"/>
</dbReference>
<dbReference type="PATRIC" id="fig|1359193.3.peg.1206"/>
<dbReference type="PANTHER" id="PTHR46390:SF1">
    <property type="entry name" value="MANNOSE-1-PHOSPHATE GUANYLYLTRANSFERASE"/>
    <property type="match status" value="1"/>
</dbReference>
<organism evidence="1 2">
    <name type="scientific">Rickettsia bellii str. RML An4</name>
    <dbReference type="NCBI Taxonomy" id="1359193"/>
    <lineage>
        <taxon>Bacteria</taxon>
        <taxon>Pseudomonadati</taxon>
        <taxon>Pseudomonadota</taxon>
        <taxon>Alphaproteobacteria</taxon>
        <taxon>Rickettsiales</taxon>
        <taxon>Rickettsiaceae</taxon>
        <taxon>Rickettsieae</taxon>
        <taxon>Rickettsia</taxon>
        <taxon>belli group</taxon>
    </lineage>
</organism>
<dbReference type="AlphaFoldDB" id="A0A0F3QFN8"/>
<dbReference type="PANTHER" id="PTHR46390">
    <property type="entry name" value="MANNOSE-1-PHOSPHATE GUANYLYLTRANSFERASE"/>
    <property type="match status" value="1"/>
</dbReference>
<dbReference type="InterPro" id="IPR029044">
    <property type="entry name" value="Nucleotide-diphossugar_trans"/>
</dbReference>
<protein>
    <submittedName>
        <fullName evidence="1">Putative mannose-1-phosphate guanylyltransferase-like protein</fullName>
    </submittedName>
</protein>
<gene>
    <name evidence="1" type="ORF">RBEAN4_1247</name>
</gene>
<reference evidence="1 2" key="1">
    <citation type="submission" date="2015-02" db="EMBL/GenBank/DDBJ databases">
        <title>Genome Sequencing of Rickettsiales.</title>
        <authorList>
            <person name="Daugherty S.C."/>
            <person name="Su Q."/>
            <person name="Abolude K."/>
            <person name="Beier-Sexton M."/>
            <person name="Carlyon J.A."/>
            <person name="Carter R."/>
            <person name="Day N.P."/>
            <person name="Dumler S.J."/>
            <person name="Dyachenko V."/>
            <person name="Godinez A."/>
            <person name="Kurtti T.J."/>
            <person name="Lichay M."/>
            <person name="Mullins K.E."/>
            <person name="Ott S."/>
            <person name="Pappas-Brown V."/>
            <person name="Paris D.H."/>
            <person name="Patel P."/>
            <person name="Richards A.L."/>
            <person name="Sadzewicz L."/>
            <person name="Sears K."/>
            <person name="Seidman D."/>
            <person name="Sengamalay N."/>
            <person name="Stenos J."/>
            <person name="Tallon L.J."/>
            <person name="Vincent G."/>
            <person name="Fraser C.M."/>
            <person name="Munderloh U."/>
            <person name="Dunning-Hotopp J.C."/>
        </authorList>
    </citation>
    <scope>NUCLEOTIDE SEQUENCE [LARGE SCALE GENOMIC DNA]</scope>
    <source>
        <strain evidence="1 2">RML An4</strain>
    </source>
</reference>